<reference evidence="1 2" key="1">
    <citation type="submission" date="2018-11" db="EMBL/GenBank/DDBJ databases">
        <title>Draft genome of Simplicispira Flexivirga sp. BO-16.</title>
        <authorList>
            <person name="Im W.T."/>
        </authorList>
    </citation>
    <scope>NUCLEOTIDE SEQUENCE [LARGE SCALE GENOMIC DNA]</scope>
    <source>
        <strain evidence="1 2">BO-16</strain>
    </source>
</reference>
<accession>A0A3M9LVE3</accession>
<dbReference type="EMBL" id="RJJQ01000033">
    <property type="protein sequence ID" value="RNI17202.1"/>
    <property type="molecule type" value="Genomic_DNA"/>
</dbReference>
<dbReference type="AlphaFoldDB" id="A0A3M9LVE3"/>
<comment type="caution">
    <text evidence="1">The sequence shown here is derived from an EMBL/GenBank/DDBJ whole genome shotgun (WGS) entry which is preliminary data.</text>
</comment>
<dbReference type="Proteomes" id="UP000271678">
    <property type="component" value="Unassembled WGS sequence"/>
</dbReference>
<keyword evidence="2" id="KW-1185">Reference proteome</keyword>
<proteinExistence type="predicted"/>
<gene>
    <name evidence="1" type="ORF">EFY87_19610</name>
</gene>
<sequence length="106" mass="11636">MTEPADAGSPRLVDRYPVLAQQLREALVAEREPSLADQVEKLRVVAECGCGDDFCQSLYTAPKPTGAYGPEHRNVRLDAPWPGMLILDVVDGQIAYVEVLDRSPLD</sequence>
<dbReference type="RefSeq" id="WP_123273171.1">
    <property type="nucleotide sequence ID" value="NZ_RJJQ01000033.1"/>
</dbReference>
<name>A0A3M9LVE3_9MICO</name>
<evidence type="ECO:0000313" key="1">
    <source>
        <dbReference type="EMBL" id="RNI17202.1"/>
    </source>
</evidence>
<protein>
    <submittedName>
        <fullName evidence="1">Uncharacterized protein</fullName>
    </submittedName>
</protein>
<organism evidence="1 2">
    <name type="scientific">Flexivirga caeni</name>
    <dbReference type="NCBI Taxonomy" id="2294115"/>
    <lineage>
        <taxon>Bacteria</taxon>
        <taxon>Bacillati</taxon>
        <taxon>Actinomycetota</taxon>
        <taxon>Actinomycetes</taxon>
        <taxon>Micrococcales</taxon>
        <taxon>Dermacoccaceae</taxon>
        <taxon>Flexivirga</taxon>
    </lineage>
</organism>
<evidence type="ECO:0000313" key="2">
    <source>
        <dbReference type="Proteomes" id="UP000271678"/>
    </source>
</evidence>
<dbReference type="OrthoDB" id="2874394at2"/>